<reference evidence="1" key="1">
    <citation type="submission" date="2016-10" db="EMBL/GenBank/DDBJ databases">
        <title>Sequence of Gallionella enrichment culture.</title>
        <authorList>
            <person name="Poehlein A."/>
            <person name="Muehling M."/>
            <person name="Daniel R."/>
        </authorList>
    </citation>
    <scope>NUCLEOTIDE SEQUENCE</scope>
</reference>
<evidence type="ECO:0000313" key="1">
    <source>
        <dbReference type="EMBL" id="OIQ95937.1"/>
    </source>
</evidence>
<name>A0A1J5RJJ1_9ZZZZ</name>
<dbReference type="InterPro" id="IPR011690">
    <property type="entry name" value="P_starv_induced_PsiF"/>
</dbReference>
<comment type="caution">
    <text evidence="1">The sequence shown here is derived from an EMBL/GenBank/DDBJ whole genome shotgun (WGS) entry which is preliminary data.</text>
</comment>
<dbReference type="EMBL" id="MLJW01000157">
    <property type="protein sequence ID" value="OIQ95937.1"/>
    <property type="molecule type" value="Genomic_DNA"/>
</dbReference>
<dbReference type="AlphaFoldDB" id="A0A1J5RJJ1"/>
<sequence>MQKLILAALACLFIVSAAQAQAPATKRATAQQGRMKACNAQAKGKKGEARKAFMKQCLSAKKAGAASTAARKK</sequence>
<accession>A0A1J5RJJ1</accession>
<evidence type="ECO:0008006" key="2">
    <source>
        <dbReference type="Google" id="ProtNLM"/>
    </source>
</evidence>
<proteinExistence type="predicted"/>
<protein>
    <recommendedName>
        <fullName evidence="2">Phosphate starvation-inducible protein PsiF</fullName>
    </recommendedName>
</protein>
<organism evidence="1">
    <name type="scientific">mine drainage metagenome</name>
    <dbReference type="NCBI Taxonomy" id="410659"/>
    <lineage>
        <taxon>unclassified sequences</taxon>
        <taxon>metagenomes</taxon>
        <taxon>ecological metagenomes</taxon>
    </lineage>
</organism>
<dbReference type="Pfam" id="PF07769">
    <property type="entry name" value="PsiF_repeat"/>
    <property type="match status" value="1"/>
</dbReference>
<gene>
    <name evidence="1" type="ORF">GALL_220700</name>
</gene>